<evidence type="ECO:0000313" key="3">
    <source>
        <dbReference type="Proteomes" id="UP000266841"/>
    </source>
</evidence>
<feature type="compositionally biased region" description="Polar residues" evidence="1">
    <location>
        <begin position="133"/>
        <end position="142"/>
    </location>
</feature>
<proteinExistence type="predicted"/>
<dbReference type="AlphaFoldDB" id="K0TD73"/>
<dbReference type="EMBL" id="AGNL01011318">
    <property type="protein sequence ID" value="EJK68462.1"/>
    <property type="molecule type" value="Genomic_DNA"/>
</dbReference>
<accession>K0TD73</accession>
<sequence>MPESKSAVDSGLEYTPPLPPWCTSGQYWPSPHGPVYRASTRWVSCFTAFGTLSIENQGLCPDLLMRRRRVDEAADSRTGPRRPRRGYGDDIPAHTQDQGGLPNRLPGVDDRGNSGRRVPRRHYPTISYPCDKNTIQNNTPSGEHSENI</sequence>
<evidence type="ECO:0000256" key="1">
    <source>
        <dbReference type="SAM" id="MobiDB-lite"/>
    </source>
</evidence>
<dbReference type="Proteomes" id="UP000266841">
    <property type="component" value="Unassembled WGS sequence"/>
</dbReference>
<reference evidence="2 3" key="1">
    <citation type="journal article" date="2012" name="Genome Biol.">
        <title>Genome and low-iron response of an oceanic diatom adapted to chronic iron limitation.</title>
        <authorList>
            <person name="Lommer M."/>
            <person name="Specht M."/>
            <person name="Roy A.S."/>
            <person name="Kraemer L."/>
            <person name="Andreson R."/>
            <person name="Gutowska M.A."/>
            <person name="Wolf J."/>
            <person name="Bergner S.V."/>
            <person name="Schilhabel M.B."/>
            <person name="Klostermeier U.C."/>
            <person name="Beiko R.G."/>
            <person name="Rosenstiel P."/>
            <person name="Hippler M."/>
            <person name="Laroche J."/>
        </authorList>
    </citation>
    <scope>NUCLEOTIDE SEQUENCE [LARGE SCALE GENOMIC DNA]</scope>
    <source>
        <strain evidence="2 3">CCMP1005</strain>
    </source>
</reference>
<feature type="region of interest" description="Disordered" evidence="1">
    <location>
        <begin position="70"/>
        <end position="148"/>
    </location>
</feature>
<comment type="caution">
    <text evidence="2">The sequence shown here is derived from an EMBL/GenBank/DDBJ whole genome shotgun (WGS) entry which is preliminary data.</text>
</comment>
<evidence type="ECO:0000313" key="2">
    <source>
        <dbReference type="EMBL" id="EJK68462.1"/>
    </source>
</evidence>
<protein>
    <submittedName>
        <fullName evidence="2">Uncharacterized protein</fullName>
    </submittedName>
</protein>
<gene>
    <name evidence="2" type="ORF">THAOC_10356</name>
</gene>
<keyword evidence="3" id="KW-1185">Reference proteome</keyword>
<organism evidence="2 3">
    <name type="scientific">Thalassiosira oceanica</name>
    <name type="common">Marine diatom</name>
    <dbReference type="NCBI Taxonomy" id="159749"/>
    <lineage>
        <taxon>Eukaryota</taxon>
        <taxon>Sar</taxon>
        <taxon>Stramenopiles</taxon>
        <taxon>Ochrophyta</taxon>
        <taxon>Bacillariophyta</taxon>
        <taxon>Coscinodiscophyceae</taxon>
        <taxon>Thalassiosirophycidae</taxon>
        <taxon>Thalassiosirales</taxon>
        <taxon>Thalassiosiraceae</taxon>
        <taxon>Thalassiosira</taxon>
    </lineage>
</organism>
<name>K0TD73_THAOC</name>